<dbReference type="SMART" id="SM00450">
    <property type="entry name" value="RHOD"/>
    <property type="match status" value="1"/>
</dbReference>
<dbReference type="InterPro" id="IPR036873">
    <property type="entry name" value="Rhodanese-like_dom_sf"/>
</dbReference>
<organism evidence="8">
    <name type="scientific">Uncultured Desulfatiglans sp</name>
    <dbReference type="NCBI Taxonomy" id="1748965"/>
    <lineage>
        <taxon>Bacteria</taxon>
        <taxon>Pseudomonadati</taxon>
        <taxon>Thermodesulfobacteriota</taxon>
        <taxon>Desulfobacteria</taxon>
        <taxon>Desulfatiglandales</taxon>
        <taxon>Desulfatiglandaceae</taxon>
        <taxon>Desulfatiglans</taxon>
        <taxon>environmental samples</taxon>
    </lineage>
</organism>
<feature type="region of interest" description="Disordered" evidence="5">
    <location>
        <begin position="1"/>
        <end position="25"/>
    </location>
</feature>
<feature type="domain" description="Rhodanese" evidence="7">
    <location>
        <begin position="239"/>
        <end position="333"/>
    </location>
</feature>
<sequence>MQHARNVLNRPSSAGALRPDSSNEKGPAVTRLARFFLGGLLVYASIDKILNPGAFAEVVFNYRILPDDLINLTAILLPPFELVLGTLLLLGHWLAGGVLLSSSVLSVFFLAVAFNLARGLNVDCGCFTSSSASASQAEMIWYVLRDALFLVPAFYLLYRVRQADGTLPGRTNAAGSFRRRALLQAAFILILSASFAWCVNALRPEPLPLTENWSPASRLELENGEILTISLEEAEEAFANGAAFFVDARPTEAYLAGHILGAVNLPWDQFDILFEPVMSPIPLDALIITYCDGETCGLGIELARALLGQGYKNVRVLINGWSLWIAQHLPTEP</sequence>
<keyword evidence="2 6" id="KW-0812">Transmembrane</keyword>
<dbReference type="SUPFAM" id="SSF52821">
    <property type="entry name" value="Rhodanese/Cell cycle control phosphatase"/>
    <property type="match status" value="1"/>
</dbReference>
<evidence type="ECO:0000256" key="3">
    <source>
        <dbReference type="ARBA" id="ARBA00022989"/>
    </source>
</evidence>
<keyword evidence="4 6" id="KW-0472">Membrane</keyword>
<feature type="transmembrane region" description="Helical" evidence="6">
    <location>
        <begin position="97"/>
        <end position="120"/>
    </location>
</feature>
<dbReference type="PROSITE" id="PS50206">
    <property type="entry name" value="RHODANESE_3"/>
    <property type="match status" value="1"/>
</dbReference>
<dbReference type="GO" id="GO:0016740">
    <property type="term" value="F:transferase activity"/>
    <property type="evidence" value="ECO:0007669"/>
    <property type="project" value="UniProtKB-KW"/>
</dbReference>
<evidence type="ECO:0000256" key="6">
    <source>
        <dbReference type="SAM" id="Phobius"/>
    </source>
</evidence>
<feature type="transmembrane region" description="Helical" evidence="6">
    <location>
        <begin position="181"/>
        <end position="202"/>
    </location>
</feature>
<dbReference type="InterPro" id="IPR001763">
    <property type="entry name" value="Rhodanese-like_dom"/>
</dbReference>
<dbReference type="GO" id="GO:0030416">
    <property type="term" value="P:methylamine metabolic process"/>
    <property type="evidence" value="ECO:0007669"/>
    <property type="project" value="InterPro"/>
</dbReference>
<protein>
    <submittedName>
        <fullName evidence="8">Rhodanese-like sulfurtransferase (Modular protein)</fullName>
    </submittedName>
</protein>
<dbReference type="Pfam" id="PF07291">
    <property type="entry name" value="MauE"/>
    <property type="match status" value="1"/>
</dbReference>
<dbReference type="UniPathway" id="UPA00895"/>
<dbReference type="GO" id="GO:0016020">
    <property type="term" value="C:membrane"/>
    <property type="evidence" value="ECO:0007669"/>
    <property type="project" value="UniProtKB-SubCell"/>
</dbReference>
<feature type="transmembrane region" description="Helical" evidence="6">
    <location>
        <begin position="140"/>
        <end position="160"/>
    </location>
</feature>
<dbReference type="PANTHER" id="PTHR43031:SF1">
    <property type="entry name" value="PYRIDINE NUCLEOTIDE-DISULPHIDE OXIDOREDUCTASE"/>
    <property type="match status" value="1"/>
</dbReference>
<keyword evidence="8" id="KW-0808">Transferase</keyword>
<feature type="transmembrane region" description="Helical" evidence="6">
    <location>
        <begin position="32"/>
        <end position="50"/>
    </location>
</feature>
<accession>A0A653AHZ9</accession>
<dbReference type="Pfam" id="PF00581">
    <property type="entry name" value="Rhodanese"/>
    <property type="match status" value="1"/>
</dbReference>
<dbReference type="Gene3D" id="3.40.250.10">
    <property type="entry name" value="Rhodanese-like domain"/>
    <property type="match status" value="1"/>
</dbReference>
<dbReference type="PANTHER" id="PTHR43031">
    <property type="entry name" value="FAD-DEPENDENT OXIDOREDUCTASE"/>
    <property type="match status" value="1"/>
</dbReference>
<keyword evidence="3 6" id="KW-1133">Transmembrane helix</keyword>
<name>A0A653AHZ9_UNCDX</name>
<evidence type="ECO:0000313" key="8">
    <source>
        <dbReference type="EMBL" id="VBB47712.1"/>
    </source>
</evidence>
<evidence type="ECO:0000256" key="1">
    <source>
        <dbReference type="ARBA" id="ARBA00004141"/>
    </source>
</evidence>
<dbReference type="CDD" id="cd00158">
    <property type="entry name" value="RHOD"/>
    <property type="match status" value="1"/>
</dbReference>
<dbReference type="AlphaFoldDB" id="A0A653AHZ9"/>
<proteinExistence type="predicted"/>
<reference evidence="8" key="1">
    <citation type="submission" date="2018-07" db="EMBL/GenBank/DDBJ databases">
        <authorList>
            <consortium name="Genoscope - CEA"/>
            <person name="William W."/>
        </authorList>
    </citation>
    <scope>NUCLEOTIDE SEQUENCE</scope>
    <source>
        <strain evidence="8">IK1</strain>
    </source>
</reference>
<dbReference type="InterPro" id="IPR050229">
    <property type="entry name" value="GlpE_sulfurtransferase"/>
</dbReference>
<comment type="subcellular location">
    <subcellularLocation>
        <location evidence="1">Membrane</location>
        <topology evidence="1">Multi-pass membrane protein</topology>
    </subcellularLocation>
</comment>
<feature type="transmembrane region" description="Helical" evidence="6">
    <location>
        <begin position="70"/>
        <end position="90"/>
    </location>
</feature>
<dbReference type="InterPro" id="IPR009908">
    <property type="entry name" value="Methylamine_util_MauE"/>
</dbReference>
<evidence type="ECO:0000256" key="2">
    <source>
        <dbReference type="ARBA" id="ARBA00022692"/>
    </source>
</evidence>
<evidence type="ECO:0000256" key="4">
    <source>
        <dbReference type="ARBA" id="ARBA00023136"/>
    </source>
</evidence>
<evidence type="ECO:0000256" key="5">
    <source>
        <dbReference type="SAM" id="MobiDB-lite"/>
    </source>
</evidence>
<dbReference type="EMBL" id="UPXX01000032">
    <property type="protein sequence ID" value="VBB47712.1"/>
    <property type="molecule type" value="Genomic_DNA"/>
</dbReference>
<evidence type="ECO:0000259" key="7">
    <source>
        <dbReference type="PROSITE" id="PS50206"/>
    </source>
</evidence>
<gene>
    <name evidence="8" type="ORF">TRIP_B50507</name>
</gene>